<reference evidence="2 3" key="1">
    <citation type="submission" date="2009-09" db="EMBL/GenBank/DDBJ databases">
        <authorList>
            <person name="Qin X."/>
            <person name="Bachman B."/>
            <person name="Battles P."/>
            <person name="Bell A."/>
            <person name="Bess C."/>
            <person name="Bickham C."/>
            <person name="Chaboub L."/>
            <person name="Chen D."/>
            <person name="Coyle M."/>
            <person name="Deiros D.R."/>
            <person name="Dinh H."/>
            <person name="Forbes L."/>
            <person name="Fowler G."/>
            <person name="Francisco L."/>
            <person name="Fu Q."/>
            <person name="Gubbala S."/>
            <person name="Hale W."/>
            <person name="Han Y."/>
            <person name="Hemphill L."/>
            <person name="Highlander S.K."/>
            <person name="Hirani K."/>
            <person name="Hogues M."/>
            <person name="Jackson L."/>
            <person name="Jakkamsetti A."/>
            <person name="Javaid M."/>
            <person name="Jiang H."/>
            <person name="Korchina V."/>
            <person name="Kovar C."/>
            <person name="Lara F."/>
            <person name="Lee S."/>
            <person name="Mata R."/>
            <person name="Mathew T."/>
            <person name="Moen C."/>
            <person name="Morales K."/>
            <person name="Munidasa M."/>
            <person name="Nazareth L."/>
            <person name="Ngo R."/>
            <person name="Nguyen L."/>
            <person name="Okwuonu G."/>
            <person name="Ongeri F."/>
            <person name="Patil S."/>
            <person name="Petrosino J."/>
            <person name="Pham C."/>
            <person name="Pham P."/>
            <person name="Pu L.-L."/>
            <person name="Puazo M."/>
            <person name="Raj R."/>
            <person name="Reid J."/>
            <person name="Rouhana J."/>
            <person name="Saada N."/>
            <person name="Shang Y."/>
            <person name="Simmons D."/>
            <person name="Thornton R."/>
            <person name="Warren J."/>
            <person name="Weissenberger G."/>
            <person name="Zhang J."/>
            <person name="Zhang L."/>
            <person name="Zhou C."/>
            <person name="Zhu D."/>
            <person name="Muzny D."/>
            <person name="Worley K."/>
            <person name="Gibbs R."/>
        </authorList>
    </citation>
    <scope>NUCLEOTIDE SEQUENCE [LARGE SCALE GENOMIC DNA]</scope>
    <source>
        <strain evidence="2 3">DSM 13335</strain>
    </source>
</reference>
<dbReference type="EMBL" id="ACLN01000004">
    <property type="protein sequence ID" value="EEW52206.1"/>
    <property type="molecule type" value="Genomic_DNA"/>
</dbReference>
<dbReference type="Proteomes" id="UP000004115">
    <property type="component" value="Unassembled WGS sequence"/>
</dbReference>
<dbReference type="Pfam" id="PF07872">
    <property type="entry name" value="DUF1659"/>
    <property type="match status" value="1"/>
</dbReference>
<evidence type="ECO:0000313" key="2">
    <source>
        <dbReference type="EMBL" id="EEW52206.1"/>
    </source>
</evidence>
<gene>
    <name evidence="2" type="ORF">HMPREF0520_0527</name>
</gene>
<accession>C8PBQ7</accession>
<name>C8PBQ7_9LACO</name>
<dbReference type="HOGENOM" id="CLU_182190_0_0_9"/>
<keyword evidence="3" id="KW-1185">Reference proteome</keyword>
<dbReference type="AlphaFoldDB" id="C8PBQ7"/>
<evidence type="ECO:0000259" key="1">
    <source>
        <dbReference type="Pfam" id="PF07872"/>
    </source>
</evidence>
<dbReference type="InterPro" id="IPR012454">
    <property type="entry name" value="DUF1659"/>
</dbReference>
<dbReference type="PATRIC" id="fig|525328.13.peg.578"/>
<feature type="domain" description="DUF1659" evidence="1">
    <location>
        <begin position="6"/>
        <end position="70"/>
    </location>
</feature>
<proteinExistence type="predicted"/>
<organism evidence="2 3">
    <name type="scientific">Lactobacillus iners DSM 13335</name>
    <dbReference type="NCBI Taxonomy" id="525328"/>
    <lineage>
        <taxon>Bacteria</taxon>
        <taxon>Bacillati</taxon>
        <taxon>Bacillota</taxon>
        <taxon>Bacilli</taxon>
        <taxon>Lactobacillales</taxon>
        <taxon>Lactobacillaceae</taxon>
        <taxon>Lactobacillus</taxon>
    </lineage>
</organism>
<sequence>MKMKTKTVSQKVEYIFINPKYDEGEKVFTFKNLKPDADYASVVNVGKAIAKLHKGDSFKNATLIQSNEIIAE</sequence>
<evidence type="ECO:0000313" key="3">
    <source>
        <dbReference type="Proteomes" id="UP000004115"/>
    </source>
</evidence>
<protein>
    <recommendedName>
        <fullName evidence="1">DUF1659 domain-containing protein</fullName>
    </recommendedName>
</protein>
<comment type="caution">
    <text evidence="2">The sequence shown here is derived from an EMBL/GenBank/DDBJ whole genome shotgun (WGS) entry which is preliminary data.</text>
</comment>